<sequence>MGNLFGSPKEEPPPPVVLVPPLFDFPPLAARTRMLEPSYDLLFGKLALRCLFEDYFEQAGQFSTKLMLKPIDDPHVDLVATVSGPLSHKGQGIIDGNALFRWQRDLDDPHTFVDLFVSNSDPALRLRSCAYYPKFGVGAFSSFPLLLRKRIRSEDYGFMGLRYGSEYLSVGTTMVPLLSATEFPRSAWVVAKFGRLNVGVQYKPQEQGKQSVEGDVMSRFKDLNNYSWAIGYGSGTSSPLTPSYNFGLELANSSKLIASFYQHVVVQRRVKNPLEGDDIVGITNYIDVGFELETRADGSDLSKSNEDSIFRVGASWQANKNFLVKGKLGPGSSSVALAFKSWWKPAFSCSITAVRDRMSEKTSLGVNFRIEDLREASYQRADPNYIMLTPNKEHLAEGIMKNVGLRPMFKSDIDSGNFDNLPRDLKPMGKIL</sequence>
<protein>
    <submittedName>
        <fullName evidence="1">Uncharacterized protein</fullName>
    </submittedName>
</protein>
<evidence type="ECO:0000313" key="2">
    <source>
        <dbReference type="Proteomes" id="UP000825729"/>
    </source>
</evidence>
<comment type="caution">
    <text evidence="1">The sequence shown here is derived from an EMBL/GenBank/DDBJ whole genome shotgun (WGS) entry which is preliminary data.</text>
</comment>
<dbReference type="EMBL" id="JAINDJ010000004">
    <property type="protein sequence ID" value="KAG9449962.1"/>
    <property type="molecule type" value="Genomic_DNA"/>
</dbReference>
<name>A0AAV7EMA8_ARIFI</name>
<dbReference type="InterPro" id="IPR023614">
    <property type="entry name" value="Porin_dom_sf"/>
</dbReference>
<reference evidence="1 2" key="1">
    <citation type="submission" date="2021-07" db="EMBL/GenBank/DDBJ databases">
        <title>The Aristolochia fimbriata genome: insights into angiosperm evolution, floral development and chemical biosynthesis.</title>
        <authorList>
            <person name="Jiao Y."/>
        </authorList>
    </citation>
    <scope>NUCLEOTIDE SEQUENCE [LARGE SCALE GENOMIC DNA]</scope>
    <source>
        <strain evidence="1">IBCAS-2021</strain>
        <tissue evidence="1">Leaf</tissue>
    </source>
</reference>
<evidence type="ECO:0000313" key="1">
    <source>
        <dbReference type="EMBL" id="KAG9449962.1"/>
    </source>
</evidence>
<gene>
    <name evidence="1" type="ORF">H6P81_009927</name>
</gene>
<dbReference type="AlphaFoldDB" id="A0AAV7EMA8"/>
<proteinExistence type="predicted"/>
<dbReference type="PANTHER" id="PTHR35738">
    <property type="entry name" value="OS05G0577800 PROTEIN"/>
    <property type="match status" value="1"/>
</dbReference>
<dbReference type="PANTHER" id="PTHR35738:SF3">
    <property type="entry name" value="OS05G0577800 PROTEIN"/>
    <property type="match status" value="1"/>
</dbReference>
<accession>A0AAV7EMA8</accession>
<keyword evidence="2" id="KW-1185">Reference proteome</keyword>
<organism evidence="1 2">
    <name type="scientific">Aristolochia fimbriata</name>
    <name type="common">White veined hardy Dutchman's pipe vine</name>
    <dbReference type="NCBI Taxonomy" id="158543"/>
    <lineage>
        <taxon>Eukaryota</taxon>
        <taxon>Viridiplantae</taxon>
        <taxon>Streptophyta</taxon>
        <taxon>Embryophyta</taxon>
        <taxon>Tracheophyta</taxon>
        <taxon>Spermatophyta</taxon>
        <taxon>Magnoliopsida</taxon>
        <taxon>Magnoliidae</taxon>
        <taxon>Piperales</taxon>
        <taxon>Aristolochiaceae</taxon>
        <taxon>Aristolochia</taxon>
    </lineage>
</organism>
<dbReference type="Gene3D" id="2.40.160.10">
    <property type="entry name" value="Porin"/>
    <property type="match status" value="1"/>
</dbReference>
<dbReference type="Proteomes" id="UP000825729">
    <property type="component" value="Unassembled WGS sequence"/>
</dbReference>